<keyword evidence="2" id="KW-1185">Reference proteome</keyword>
<organism evidence="1 2">
    <name type="scientific">Trichinella nelsoni</name>
    <dbReference type="NCBI Taxonomy" id="6336"/>
    <lineage>
        <taxon>Eukaryota</taxon>
        <taxon>Metazoa</taxon>
        <taxon>Ecdysozoa</taxon>
        <taxon>Nematoda</taxon>
        <taxon>Enoplea</taxon>
        <taxon>Dorylaimia</taxon>
        <taxon>Trichinellida</taxon>
        <taxon>Trichinellidae</taxon>
        <taxon>Trichinella</taxon>
    </lineage>
</organism>
<protein>
    <recommendedName>
        <fullName evidence="3">CCHC-type domain-containing protein</fullName>
    </recommendedName>
</protein>
<evidence type="ECO:0008006" key="3">
    <source>
        <dbReference type="Google" id="ProtNLM"/>
    </source>
</evidence>
<proteinExistence type="predicted"/>
<dbReference type="PANTHER" id="PTHR47331">
    <property type="entry name" value="PHD-TYPE DOMAIN-CONTAINING PROTEIN"/>
    <property type="match status" value="1"/>
</dbReference>
<dbReference type="InterPro" id="IPR005312">
    <property type="entry name" value="DUF1759"/>
</dbReference>
<gene>
    <name evidence="1" type="ORF">T07_11925</name>
</gene>
<accession>A0A0V0SFM9</accession>
<evidence type="ECO:0000313" key="2">
    <source>
        <dbReference type="Proteomes" id="UP000054630"/>
    </source>
</evidence>
<evidence type="ECO:0000313" key="1">
    <source>
        <dbReference type="EMBL" id="KRX25564.1"/>
    </source>
</evidence>
<reference evidence="1 2" key="1">
    <citation type="submission" date="2015-01" db="EMBL/GenBank/DDBJ databases">
        <title>Evolution of Trichinella species and genotypes.</title>
        <authorList>
            <person name="Korhonen P.K."/>
            <person name="Edoardo P."/>
            <person name="Giuseppe L.R."/>
            <person name="Gasser R.B."/>
        </authorList>
    </citation>
    <scope>NUCLEOTIDE SEQUENCE [LARGE SCALE GENOMIC DNA]</scope>
    <source>
        <strain evidence="1">ISS37</strain>
    </source>
</reference>
<sequence length="459" mass="52593">MYHSPTNDILIFATDLWLLAQNNCWKPYLIVIIEPFPTLFWYHEPGAAEDIEDNLIQLGTAAMKTENLRKKQAGYKIRLLKWMQEIRQLCTDNAPRSMVQNALKELEKQFDKVQFLQDELEEGLSLDDLKKEIDEFRTLEQEILEIRSIAEDFIEEMTDGKKAEIVKNGSDVNASVRLPRHELPKFHGDVLEFTAFWEQFEDCIHTRRDISDSAKFSYLRSSLSGSGFAVINGLSLTAANYLAAIEILKNRFGRKDVVIQNHIRKLLEVEPCVKTFAENLQVLHDELNLHVRALGALGKDLNSSRITAAEILMELFKLKLPITICKKWEEEVFTDEAKSSDLDLFFSFLLKWVWIEQSVVKTQTLGQPRLTKAMKTTATAESVTTTTALKAKIEPRLNSCVVCNGEHTIFQCDQFLRATPAERWSLCSKRGLCFHCLYKGHLENRCPRRKPCGEAGCSL</sequence>
<dbReference type="EMBL" id="JYDL01000011">
    <property type="protein sequence ID" value="KRX25564.1"/>
    <property type="molecule type" value="Genomic_DNA"/>
</dbReference>
<dbReference type="AlphaFoldDB" id="A0A0V0SFM9"/>
<dbReference type="Proteomes" id="UP000054630">
    <property type="component" value="Unassembled WGS sequence"/>
</dbReference>
<dbReference type="PANTHER" id="PTHR47331:SF1">
    <property type="entry name" value="GAG-LIKE PROTEIN"/>
    <property type="match status" value="1"/>
</dbReference>
<name>A0A0V0SFM9_9BILA</name>
<dbReference type="OrthoDB" id="7444419at2759"/>
<comment type="caution">
    <text evidence="1">The sequence shown here is derived from an EMBL/GenBank/DDBJ whole genome shotgun (WGS) entry which is preliminary data.</text>
</comment>
<dbReference type="STRING" id="6336.A0A0V0SFM9"/>
<dbReference type="Pfam" id="PF03564">
    <property type="entry name" value="DUF1759"/>
    <property type="match status" value="1"/>
</dbReference>